<dbReference type="Proteomes" id="UP001188597">
    <property type="component" value="Unassembled WGS sequence"/>
</dbReference>
<comment type="similarity">
    <text evidence="1">Belongs to the 5'-3' exonuclease family. XRN2/RAT1 subfamily.</text>
</comment>
<dbReference type="EMBL" id="JAVXUP010003888">
    <property type="protein sequence ID" value="KAK2997952.1"/>
    <property type="molecule type" value="Genomic_DNA"/>
</dbReference>
<evidence type="ECO:0000256" key="1">
    <source>
        <dbReference type="ARBA" id="ARBA00006994"/>
    </source>
</evidence>
<sequence>FYPSHYAPFASDLKDLADLEIIFFPGEPFKPFDQLMGTLPAASSSALPEKYRDLMTDQSSPIHEFYPSDFETDMNGKRFVWQGVAKLPFIDERKLLAETKKIEDTLTIIFYGSDDVKANSTGHKMPPNQKFAWEIDTNARNVTFLNPPAQKHIPEPPKGVVMPKMVLKPLDIKPLPVLWHEDHGGRRQQNRDRPHVPGAVSGSLLGEAAHRLLKNTLNIKPNGTSSGVLEQMSYRNSAGNHVVYRPRPAGPSGYEKGFFEDPNSFHGHHPRGVMDTPRFAGPHNEFQGNRLNFRAQERTLYEEQYNNLRNGMSNMAIEGAIRMRSPAVMALRMPNSGQVLNTRHQFVQNVAPPPSPPTRWISKFSAGNSGMNEKQVKKVYQVKSRVSQNSSDNGFQQ</sequence>
<keyword evidence="5" id="KW-0269">Exonuclease</keyword>
<evidence type="ECO:0000313" key="8">
    <source>
        <dbReference type="Proteomes" id="UP001188597"/>
    </source>
</evidence>
<keyword evidence="4" id="KW-0378">Hydrolase</keyword>
<feature type="non-terminal residue" evidence="7">
    <location>
        <position position="1"/>
    </location>
</feature>
<feature type="domain" description="Xrn1 helical" evidence="6">
    <location>
        <begin position="1"/>
        <end position="107"/>
    </location>
</feature>
<evidence type="ECO:0000256" key="2">
    <source>
        <dbReference type="ARBA" id="ARBA00022664"/>
    </source>
</evidence>
<organism evidence="7 8">
    <name type="scientific">Escallonia herrerae</name>
    <dbReference type="NCBI Taxonomy" id="1293975"/>
    <lineage>
        <taxon>Eukaryota</taxon>
        <taxon>Viridiplantae</taxon>
        <taxon>Streptophyta</taxon>
        <taxon>Embryophyta</taxon>
        <taxon>Tracheophyta</taxon>
        <taxon>Spermatophyta</taxon>
        <taxon>Magnoliopsida</taxon>
        <taxon>eudicotyledons</taxon>
        <taxon>Gunneridae</taxon>
        <taxon>Pentapetalae</taxon>
        <taxon>asterids</taxon>
        <taxon>campanulids</taxon>
        <taxon>Escalloniales</taxon>
        <taxon>Escalloniaceae</taxon>
        <taxon>Escallonia</taxon>
    </lineage>
</organism>
<evidence type="ECO:0000259" key="6">
    <source>
        <dbReference type="Pfam" id="PF17846"/>
    </source>
</evidence>
<dbReference type="FunFam" id="1.25.40.1050:FF:000002">
    <property type="entry name" value="5'-3' exoribonuclease"/>
    <property type="match status" value="1"/>
</dbReference>
<evidence type="ECO:0000313" key="7">
    <source>
        <dbReference type="EMBL" id="KAK2997952.1"/>
    </source>
</evidence>
<dbReference type="GO" id="GO:0004534">
    <property type="term" value="F:5'-3' RNA exonuclease activity"/>
    <property type="evidence" value="ECO:0007669"/>
    <property type="project" value="TreeGrafter"/>
</dbReference>
<comment type="caution">
    <text evidence="7">The sequence shown here is derived from an EMBL/GenBank/DDBJ whole genome shotgun (WGS) entry which is preliminary data.</text>
</comment>
<protein>
    <recommendedName>
        <fullName evidence="6">Xrn1 helical domain-containing protein</fullName>
    </recommendedName>
</protein>
<dbReference type="AlphaFoldDB" id="A0AA88UY05"/>
<dbReference type="GO" id="GO:0000956">
    <property type="term" value="P:nuclear-transcribed mRNA catabolic process"/>
    <property type="evidence" value="ECO:0007669"/>
    <property type="project" value="TreeGrafter"/>
</dbReference>
<dbReference type="InterPro" id="IPR041412">
    <property type="entry name" value="Xrn1_helical"/>
</dbReference>
<keyword evidence="2" id="KW-0507">mRNA processing</keyword>
<keyword evidence="8" id="KW-1185">Reference proteome</keyword>
<gene>
    <name evidence="7" type="ORF">RJ639_026489</name>
</gene>
<dbReference type="GO" id="GO:0006397">
    <property type="term" value="P:mRNA processing"/>
    <property type="evidence" value="ECO:0007669"/>
    <property type="project" value="UniProtKB-KW"/>
</dbReference>
<evidence type="ECO:0000256" key="3">
    <source>
        <dbReference type="ARBA" id="ARBA00022722"/>
    </source>
</evidence>
<dbReference type="GO" id="GO:0003723">
    <property type="term" value="F:RNA binding"/>
    <property type="evidence" value="ECO:0007669"/>
    <property type="project" value="TreeGrafter"/>
</dbReference>
<accession>A0AA88UY05</accession>
<keyword evidence="3" id="KW-0540">Nuclease</keyword>
<dbReference type="GO" id="GO:0005634">
    <property type="term" value="C:nucleus"/>
    <property type="evidence" value="ECO:0007669"/>
    <property type="project" value="TreeGrafter"/>
</dbReference>
<dbReference type="Gene3D" id="1.25.40.1050">
    <property type="match status" value="1"/>
</dbReference>
<dbReference type="Pfam" id="PF17846">
    <property type="entry name" value="XRN_M"/>
    <property type="match status" value="1"/>
</dbReference>
<evidence type="ECO:0000256" key="4">
    <source>
        <dbReference type="ARBA" id="ARBA00022801"/>
    </source>
</evidence>
<dbReference type="InterPro" id="IPR027073">
    <property type="entry name" value="5_3_exoribonuclease"/>
</dbReference>
<proteinExistence type="inferred from homology"/>
<dbReference type="PANTHER" id="PTHR12341">
    <property type="entry name" value="5'-&gt;3' EXORIBONUCLEASE"/>
    <property type="match status" value="1"/>
</dbReference>
<name>A0AA88UY05_9ASTE</name>
<dbReference type="PANTHER" id="PTHR12341:SF74">
    <property type="entry name" value="5'-3' EXORIBONUCLEASE 4"/>
    <property type="match status" value="1"/>
</dbReference>
<evidence type="ECO:0000256" key="5">
    <source>
        <dbReference type="ARBA" id="ARBA00022839"/>
    </source>
</evidence>
<reference evidence="7" key="1">
    <citation type="submission" date="2022-12" db="EMBL/GenBank/DDBJ databases">
        <title>Draft genome assemblies for two species of Escallonia (Escalloniales).</title>
        <authorList>
            <person name="Chanderbali A."/>
            <person name="Dervinis C."/>
            <person name="Anghel I."/>
            <person name="Soltis D."/>
            <person name="Soltis P."/>
            <person name="Zapata F."/>
        </authorList>
    </citation>
    <scope>NUCLEOTIDE SEQUENCE</scope>
    <source>
        <strain evidence="7">UCBG64.0493</strain>
        <tissue evidence="7">Leaf</tissue>
    </source>
</reference>